<evidence type="ECO:0008006" key="3">
    <source>
        <dbReference type="Google" id="ProtNLM"/>
    </source>
</evidence>
<organism evidence="1 2">
    <name type="scientific">Salinibacter ruber</name>
    <dbReference type="NCBI Taxonomy" id="146919"/>
    <lineage>
        <taxon>Bacteria</taxon>
        <taxon>Pseudomonadati</taxon>
        <taxon>Rhodothermota</taxon>
        <taxon>Rhodothermia</taxon>
        <taxon>Rhodothermales</taxon>
        <taxon>Salinibacteraceae</taxon>
        <taxon>Salinibacter</taxon>
    </lineage>
</organism>
<dbReference type="Pfam" id="PF08747">
    <property type="entry name" value="BrxB"/>
    <property type="match status" value="1"/>
</dbReference>
<dbReference type="EMBL" id="JANUAE010000004">
    <property type="protein sequence ID" value="MCS3709928.1"/>
    <property type="molecule type" value="Genomic_DNA"/>
</dbReference>
<evidence type="ECO:0000313" key="2">
    <source>
        <dbReference type="Proteomes" id="UP001155057"/>
    </source>
</evidence>
<gene>
    <name evidence="1" type="ORF">GGP61_001532</name>
</gene>
<dbReference type="InterPro" id="IPR014858">
    <property type="entry name" value="BrxB"/>
</dbReference>
<comment type="caution">
    <text evidence="1">The sequence shown here is derived from an EMBL/GenBank/DDBJ whole genome shotgun (WGS) entry which is preliminary data.</text>
</comment>
<dbReference type="AlphaFoldDB" id="A0A9X2Q751"/>
<dbReference type="RefSeq" id="WP_259123905.1">
    <property type="nucleotide sequence ID" value="NZ_JANTZO010000005.1"/>
</dbReference>
<dbReference type="Proteomes" id="UP001155057">
    <property type="component" value="Unassembled WGS sequence"/>
</dbReference>
<accession>A0A9X2Q751</accession>
<evidence type="ECO:0000313" key="1">
    <source>
        <dbReference type="EMBL" id="MCS3709928.1"/>
    </source>
</evidence>
<sequence>MSTPLADFTDRLTAFATGQKRGIRNPFVMVPVDPPAEQTTASRLQTWADGETPVPVEPVYLDRVMPRTDVFQTVLGLPPSFYQNGDGAEQAEREEQTLQDNLATEMVDEIISAHEDACGHAEHVLLLLHLGALYPFARSSELLDEMDRRRVQATVGIPFPGEIIGGKLSFFGERAQHYYPAHRIDERITMDHLQ</sequence>
<name>A0A9X2Q751_9BACT</name>
<reference evidence="1" key="1">
    <citation type="submission" date="2022-08" db="EMBL/GenBank/DDBJ databases">
        <title>Genomic Encyclopedia of Type Strains, Phase V (KMG-V): Genome sequencing to study the core and pangenomes of soil and plant-associated prokaryotes.</title>
        <authorList>
            <person name="Whitman W."/>
        </authorList>
    </citation>
    <scope>NUCLEOTIDE SEQUENCE</scope>
    <source>
        <strain evidence="1">SP3049</strain>
    </source>
</reference>
<proteinExistence type="predicted"/>
<protein>
    <recommendedName>
        <fullName evidence="3">DUF1788 domain-containing protein</fullName>
    </recommendedName>
</protein>